<evidence type="ECO:0000313" key="13">
    <source>
        <dbReference type="EMBL" id="OPJ57104.1"/>
    </source>
</evidence>
<dbReference type="SUPFAM" id="SSF160544">
    <property type="entry name" value="EscU C-terminal domain-like"/>
    <property type="match status" value="1"/>
</dbReference>
<protein>
    <recommendedName>
        <fullName evidence="3 12">Flagellar biosynthetic protein FlhB</fullName>
    </recommendedName>
</protein>
<evidence type="ECO:0000256" key="11">
    <source>
        <dbReference type="ARBA" id="ARBA00023225"/>
    </source>
</evidence>
<dbReference type="Gene3D" id="3.40.1690.10">
    <property type="entry name" value="secretion proteins EscU"/>
    <property type="match status" value="1"/>
</dbReference>
<accession>A0A1V4IB49</accession>
<dbReference type="STRING" id="29349.CLOTH_03870"/>
<dbReference type="PANTHER" id="PTHR30531:SF12">
    <property type="entry name" value="FLAGELLAR BIOSYNTHETIC PROTEIN FLHB"/>
    <property type="match status" value="1"/>
</dbReference>
<evidence type="ECO:0000313" key="14">
    <source>
        <dbReference type="Proteomes" id="UP000190140"/>
    </source>
</evidence>
<comment type="function">
    <text evidence="12">Required for formation of the rod structure in the basal body of the flagellar apparatus. Together with FliI and FliH, may constitute the export apparatus of flagellin.</text>
</comment>
<evidence type="ECO:0000256" key="10">
    <source>
        <dbReference type="ARBA" id="ARBA00023136"/>
    </source>
</evidence>
<dbReference type="InterPro" id="IPR006135">
    <property type="entry name" value="T3SS_substrate_exporter"/>
</dbReference>
<dbReference type="AlphaFoldDB" id="A0A1V4IB49"/>
<sequence>MILSINLQLFSEEKTEKATPRKRQEARKKGQVLQSKEVTAALTLLFSLSGMKIFGRYVFRSLYESLLFFQNNFSSLDLSNTQVVYRICIYIIYYIVKGSFIIILINFVVAFASGYMQVGNLFTLENIKFKLSKLNPIEGFKKLFSLRSFVEFIKSFLKLVILGFVSYSYVNKNLDAILNQLNLNKFQFSYTLYNLAINLGIRLAFILFIMSLFDYLYQWYEYEKNLKMSKKEIKDEFKQSEGDPQIKSKIKQKQRQMAMNRMMQDVPKADVIITNPTHYAIAIRYDETLYDAPYVIAKGKNLVALKIRELAKENDISIVENKPLARELYSTIEIGDLIPPQLYEAVAEILAYVYSLKRNK</sequence>
<dbReference type="GO" id="GO:0005886">
    <property type="term" value="C:plasma membrane"/>
    <property type="evidence" value="ECO:0007669"/>
    <property type="project" value="UniProtKB-SubCell"/>
</dbReference>
<evidence type="ECO:0000256" key="9">
    <source>
        <dbReference type="ARBA" id="ARBA00022989"/>
    </source>
</evidence>
<dbReference type="FunFam" id="3.40.1690.10:FF:000001">
    <property type="entry name" value="Flagellar biosynthetic protein FlhB"/>
    <property type="match status" value="1"/>
</dbReference>
<dbReference type="PANTHER" id="PTHR30531">
    <property type="entry name" value="FLAGELLAR BIOSYNTHETIC PROTEIN FLHB"/>
    <property type="match status" value="1"/>
</dbReference>
<comment type="caution">
    <text evidence="12">Lacks conserved residue(s) required for the propagation of feature annotation.</text>
</comment>
<feature type="transmembrane region" description="Helical" evidence="12">
    <location>
        <begin position="83"/>
        <end position="112"/>
    </location>
</feature>
<dbReference type="Pfam" id="PF01312">
    <property type="entry name" value="Bac_export_2"/>
    <property type="match status" value="1"/>
</dbReference>
<keyword evidence="5 12" id="KW-1003">Cell membrane</keyword>
<evidence type="ECO:0000256" key="8">
    <source>
        <dbReference type="ARBA" id="ARBA00022927"/>
    </source>
</evidence>
<comment type="subcellular location">
    <subcellularLocation>
        <location evidence="1">Cell membrane</location>
        <topology evidence="1">Multi-pass membrane protein</topology>
    </subcellularLocation>
</comment>
<keyword evidence="11 12" id="KW-1006">Bacterial flagellum protein export</keyword>
<dbReference type="OrthoDB" id="9807950at2"/>
<keyword evidence="4 12" id="KW-0813">Transport</keyword>
<name>A0A1V4IB49_9FIRM</name>
<feature type="transmembrane region" description="Helical" evidence="12">
    <location>
        <begin position="149"/>
        <end position="170"/>
    </location>
</feature>
<evidence type="ECO:0000256" key="6">
    <source>
        <dbReference type="ARBA" id="ARBA00022692"/>
    </source>
</evidence>
<evidence type="ECO:0000256" key="7">
    <source>
        <dbReference type="ARBA" id="ARBA00022795"/>
    </source>
</evidence>
<keyword evidence="13" id="KW-0969">Cilium</keyword>
<evidence type="ECO:0000256" key="4">
    <source>
        <dbReference type="ARBA" id="ARBA00022448"/>
    </source>
</evidence>
<keyword evidence="6 12" id="KW-0812">Transmembrane</keyword>
<evidence type="ECO:0000256" key="5">
    <source>
        <dbReference type="ARBA" id="ARBA00022475"/>
    </source>
</evidence>
<keyword evidence="10 12" id="KW-0472">Membrane</keyword>
<dbReference type="InterPro" id="IPR006136">
    <property type="entry name" value="FlhB"/>
</dbReference>
<dbReference type="NCBIfam" id="TIGR00328">
    <property type="entry name" value="flhB"/>
    <property type="match status" value="1"/>
</dbReference>
<dbReference type="EMBL" id="MZGW01000001">
    <property type="protein sequence ID" value="OPJ57104.1"/>
    <property type="molecule type" value="Genomic_DNA"/>
</dbReference>
<dbReference type="GO" id="GO:0044780">
    <property type="term" value="P:bacterial-type flagellum assembly"/>
    <property type="evidence" value="ECO:0007669"/>
    <property type="project" value="InterPro"/>
</dbReference>
<dbReference type="GO" id="GO:0009306">
    <property type="term" value="P:protein secretion"/>
    <property type="evidence" value="ECO:0007669"/>
    <property type="project" value="InterPro"/>
</dbReference>
<evidence type="ECO:0000256" key="3">
    <source>
        <dbReference type="ARBA" id="ARBA00021622"/>
    </source>
</evidence>
<keyword evidence="7 12" id="KW-1005">Bacterial flagellum biogenesis</keyword>
<dbReference type="InterPro" id="IPR029025">
    <property type="entry name" value="T3SS_substrate_exporter_C"/>
</dbReference>
<evidence type="ECO:0000256" key="1">
    <source>
        <dbReference type="ARBA" id="ARBA00004651"/>
    </source>
</evidence>
<feature type="transmembrane region" description="Helical" evidence="12">
    <location>
        <begin position="190"/>
        <end position="217"/>
    </location>
</feature>
<dbReference type="Proteomes" id="UP000190140">
    <property type="component" value="Unassembled WGS sequence"/>
</dbReference>
<keyword evidence="13" id="KW-0966">Cell projection</keyword>
<dbReference type="RefSeq" id="WP_079410702.1">
    <property type="nucleotide sequence ID" value="NZ_MZGW01000001.1"/>
</dbReference>
<keyword evidence="9 12" id="KW-1133">Transmembrane helix</keyword>
<dbReference type="PRINTS" id="PR00950">
    <property type="entry name" value="TYPE3IMSPROT"/>
</dbReference>
<comment type="similarity">
    <text evidence="2 12">Belongs to the type III secretion exporter family.</text>
</comment>
<evidence type="ECO:0000256" key="2">
    <source>
        <dbReference type="ARBA" id="ARBA00010690"/>
    </source>
</evidence>
<comment type="caution">
    <text evidence="13">The sequence shown here is derived from an EMBL/GenBank/DDBJ whole genome shotgun (WGS) entry which is preliminary data.</text>
</comment>
<dbReference type="Gene3D" id="6.10.250.2080">
    <property type="match status" value="1"/>
</dbReference>
<proteinExistence type="inferred from homology"/>
<gene>
    <name evidence="13" type="primary">flhB_1</name>
    <name evidence="12" type="synonym">flhB</name>
    <name evidence="13" type="ORF">CLOTH_03870</name>
</gene>
<keyword evidence="8 12" id="KW-0653">Protein transport</keyword>
<evidence type="ECO:0000256" key="12">
    <source>
        <dbReference type="RuleBase" id="RU364091"/>
    </source>
</evidence>
<keyword evidence="14" id="KW-1185">Reference proteome</keyword>
<keyword evidence="13" id="KW-0282">Flagellum</keyword>
<reference evidence="13 14" key="1">
    <citation type="submission" date="2017-03" db="EMBL/GenBank/DDBJ databases">
        <title>Genome sequence of Clostridium thermoalcaliphilum DSM 7309.</title>
        <authorList>
            <person name="Poehlein A."/>
            <person name="Daniel R."/>
        </authorList>
    </citation>
    <scope>NUCLEOTIDE SEQUENCE [LARGE SCALE GENOMIC DNA]</scope>
    <source>
        <strain evidence="13 14">DSM 7309</strain>
    </source>
</reference>
<organism evidence="13 14">
    <name type="scientific">Alkalithermobacter paradoxus</name>
    <dbReference type="NCBI Taxonomy" id="29349"/>
    <lineage>
        <taxon>Bacteria</taxon>
        <taxon>Bacillati</taxon>
        <taxon>Bacillota</taxon>
        <taxon>Clostridia</taxon>
        <taxon>Peptostreptococcales</taxon>
        <taxon>Tepidibacteraceae</taxon>
        <taxon>Alkalithermobacter</taxon>
    </lineage>
</organism>